<proteinExistence type="predicted"/>
<reference evidence="1 2" key="1">
    <citation type="submission" date="2012-11" db="EMBL/GenBank/DDBJ databases">
        <title>Whole genome sequence of Acidisphaera rubrifaciens HS-AP3.</title>
        <authorList>
            <person name="Azuma Y."/>
            <person name="Higashiura N."/>
            <person name="Hirakawa H."/>
            <person name="Matsushita K."/>
        </authorList>
    </citation>
    <scope>NUCLEOTIDE SEQUENCE [LARGE SCALE GENOMIC DNA]</scope>
    <source>
        <strain evidence="1 2">HS-AP3</strain>
    </source>
</reference>
<dbReference type="AlphaFoldDB" id="A0A0D6P8R0"/>
<sequence>MTLPMDYLAPDHPDAALIAKCRRLVEMEAAYRATPEDAELVRPVGYDDLVEEVTCTRALTDAGNRAKLAVAWSFYQPDWPEGGMLDSMLHEAIEALALPLMPVDFIALCNRYAHLVAVQDRWNRGEVDPDIGEAARAESWRVLERVLGTIPKTDAERAALARVVRLAVRSIATDGEAGGIFCRLAVHLAYAVNKEAA</sequence>
<dbReference type="EMBL" id="BANB01000429">
    <property type="protein sequence ID" value="GAN77726.1"/>
    <property type="molecule type" value="Genomic_DNA"/>
</dbReference>
<organism evidence="1 2">
    <name type="scientific">Acidisphaera rubrifaciens HS-AP3</name>
    <dbReference type="NCBI Taxonomy" id="1231350"/>
    <lineage>
        <taxon>Bacteria</taxon>
        <taxon>Pseudomonadati</taxon>
        <taxon>Pseudomonadota</taxon>
        <taxon>Alphaproteobacteria</taxon>
        <taxon>Acetobacterales</taxon>
        <taxon>Acetobacteraceae</taxon>
        <taxon>Acidisphaera</taxon>
    </lineage>
</organism>
<name>A0A0D6P8R0_9PROT</name>
<keyword evidence="2" id="KW-1185">Reference proteome</keyword>
<protein>
    <submittedName>
        <fullName evidence="1">Uncharacterized protein</fullName>
    </submittedName>
</protein>
<gene>
    <name evidence="1" type="ORF">Asru_0429_03</name>
</gene>
<evidence type="ECO:0000313" key="2">
    <source>
        <dbReference type="Proteomes" id="UP000032680"/>
    </source>
</evidence>
<comment type="caution">
    <text evidence="1">The sequence shown here is derived from an EMBL/GenBank/DDBJ whole genome shotgun (WGS) entry which is preliminary data.</text>
</comment>
<dbReference type="Proteomes" id="UP000032680">
    <property type="component" value="Unassembled WGS sequence"/>
</dbReference>
<evidence type="ECO:0000313" key="1">
    <source>
        <dbReference type="EMBL" id="GAN77726.1"/>
    </source>
</evidence>
<accession>A0A0D6P8R0</accession>